<reference evidence="2" key="1">
    <citation type="submission" date="2022-11" db="EMBL/GenBank/DDBJ databases">
        <title>Chromosomal genome sequence assembly and mating type (MAT) locus characterization of the leprose asexual lichenized fungus Lepraria neglecta (Nyl.) Erichsen.</title>
        <authorList>
            <person name="Allen J.L."/>
            <person name="Pfeffer B."/>
        </authorList>
    </citation>
    <scope>NUCLEOTIDE SEQUENCE</scope>
    <source>
        <strain evidence="2">Allen 5258</strain>
    </source>
</reference>
<sequence>MEALEQEDHDRIVNITKAALRAEDQRIQDIAKAEYTREYAIARKASKEIPTPAINNYFKHAYKLRAATVVLSLLEFSRRNYLTLTQDELKGGPLYNGGKGRTDFVELAGLTQNWAKMPLDSIYTKYIDELTSNIPKLVKLKELIGLLGEDIYGRLEKLVIFTSSPIIACILAVVSLHLFRCSTLTSH</sequence>
<dbReference type="Proteomes" id="UP001276659">
    <property type="component" value="Unassembled WGS sequence"/>
</dbReference>
<evidence type="ECO:0000313" key="3">
    <source>
        <dbReference type="Proteomes" id="UP001276659"/>
    </source>
</evidence>
<evidence type="ECO:0000313" key="2">
    <source>
        <dbReference type="EMBL" id="KAK3174529.1"/>
    </source>
</evidence>
<dbReference type="EMBL" id="JASNWA010000006">
    <property type="protein sequence ID" value="KAK3174529.1"/>
    <property type="molecule type" value="Genomic_DNA"/>
</dbReference>
<keyword evidence="1" id="KW-1133">Transmembrane helix</keyword>
<keyword evidence="3" id="KW-1185">Reference proteome</keyword>
<keyword evidence="1" id="KW-0472">Membrane</keyword>
<gene>
    <name evidence="2" type="ORF">OEA41_001775</name>
</gene>
<feature type="transmembrane region" description="Helical" evidence="1">
    <location>
        <begin position="158"/>
        <end position="179"/>
    </location>
</feature>
<comment type="caution">
    <text evidence="2">The sequence shown here is derived from an EMBL/GenBank/DDBJ whole genome shotgun (WGS) entry which is preliminary data.</text>
</comment>
<evidence type="ECO:0000256" key="1">
    <source>
        <dbReference type="SAM" id="Phobius"/>
    </source>
</evidence>
<proteinExistence type="predicted"/>
<dbReference type="AlphaFoldDB" id="A0AAD9ZA80"/>
<accession>A0AAD9ZA80</accession>
<protein>
    <submittedName>
        <fullName evidence="2">Uncharacterized protein</fullName>
    </submittedName>
</protein>
<keyword evidence="1" id="KW-0812">Transmembrane</keyword>
<name>A0AAD9ZA80_9LECA</name>
<organism evidence="2 3">
    <name type="scientific">Lepraria neglecta</name>
    <dbReference type="NCBI Taxonomy" id="209136"/>
    <lineage>
        <taxon>Eukaryota</taxon>
        <taxon>Fungi</taxon>
        <taxon>Dikarya</taxon>
        <taxon>Ascomycota</taxon>
        <taxon>Pezizomycotina</taxon>
        <taxon>Lecanoromycetes</taxon>
        <taxon>OSLEUM clade</taxon>
        <taxon>Lecanoromycetidae</taxon>
        <taxon>Lecanorales</taxon>
        <taxon>Lecanorineae</taxon>
        <taxon>Stereocaulaceae</taxon>
        <taxon>Lepraria</taxon>
    </lineage>
</organism>